<feature type="compositionally biased region" description="Basic and acidic residues" evidence="1">
    <location>
        <begin position="8"/>
        <end position="17"/>
    </location>
</feature>
<reference evidence="2 3" key="1">
    <citation type="submission" date="2023-07" db="EMBL/GenBank/DDBJ databases">
        <title>Genomic Encyclopedia of Type Strains, Phase IV (KMG-IV): sequencing the most valuable type-strain genomes for metagenomic binning, comparative biology and taxonomic classification.</title>
        <authorList>
            <person name="Goeker M."/>
        </authorList>
    </citation>
    <scope>NUCLEOTIDE SEQUENCE [LARGE SCALE GENOMIC DNA]</scope>
    <source>
        <strain evidence="2 3">DSM 9768</strain>
    </source>
</reference>
<comment type="caution">
    <text evidence="2">The sequence shown here is derived from an EMBL/GenBank/DDBJ whole genome shotgun (WGS) entry which is preliminary data.</text>
</comment>
<accession>A0ABT9ZPR5</accession>
<gene>
    <name evidence="2" type="ORF">J2S74_000074</name>
</gene>
<organism evidence="2 3">
    <name type="scientific">Evansella vedderi</name>
    <dbReference type="NCBI Taxonomy" id="38282"/>
    <lineage>
        <taxon>Bacteria</taxon>
        <taxon>Bacillati</taxon>
        <taxon>Bacillota</taxon>
        <taxon>Bacilli</taxon>
        <taxon>Bacillales</taxon>
        <taxon>Bacillaceae</taxon>
        <taxon>Evansella</taxon>
    </lineage>
</organism>
<sequence length="45" mass="5134">MTKQSHSSNDEFKKSIEKAGNYAAKNTPHELRDIAVNQTERTTKK</sequence>
<feature type="region of interest" description="Disordered" evidence="1">
    <location>
        <begin position="1"/>
        <end position="45"/>
    </location>
</feature>
<dbReference type="EMBL" id="JAUSUG010000001">
    <property type="protein sequence ID" value="MDQ0252702.1"/>
    <property type="molecule type" value="Genomic_DNA"/>
</dbReference>
<feature type="compositionally biased region" description="Polar residues" evidence="1">
    <location>
        <begin position="36"/>
        <end position="45"/>
    </location>
</feature>
<proteinExistence type="predicted"/>
<protein>
    <submittedName>
        <fullName evidence="2">Uncharacterized protein</fullName>
    </submittedName>
</protein>
<dbReference type="Proteomes" id="UP001230005">
    <property type="component" value="Unassembled WGS sequence"/>
</dbReference>
<dbReference type="RefSeq" id="WP_307320406.1">
    <property type="nucleotide sequence ID" value="NZ_JAUSUG010000001.1"/>
</dbReference>
<evidence type="ECO:0000313" key="2">
    <source>
        <dbReference type="EMBL" id="MDQ0252702.1"/>
    </source>
</evidence>
<keyword evidence="3" id="KW-1185">Reference proteome</keyword>
<name>A0ABT9ZPR5_9BACI</name>
<evidence type="ECO:0000256" key="1">
    <source>
        <dbReference type="SAM" id="MobiDB-lite"/>
    </source>
</evidence>
<evidence type="ECO:0000313" key="3">
    <source>
        <dbReference type="Proteomes" id="UP001230005"/>
    </source>
</evidence>